<accession>A0A411A505</accession>
<sequence length="131" mass="15034">MQINRHTVGTNVASLGAITNEERIEEMTNHFNYFRGKMFEEENNFIETYDDGKPKKRFKIFTDMTIPVCVELDAEDEQDAIEALEQTGEMGVDFPHIMLDMGGGKTVIPTVTNNVFYIDEDSYAEEVEDHE</sequence>
<reference evidence="2" key="1">
    <citation type="submission" date="2020-10" db="EMBL/GenBank/DDBJ databases">
        <title>Complete genome sequence of Bacillus velezensis NST6.</title>
        <authorList>
            <person name="Choi J."/>
        </authorList>
    </citation>
    <scope>NUCLEOTIDE SEQUENCE [LARGE SCALE GENOMIC DNA]</scope>
    <source>
        <strain evidence="2">NST6</strain>
    </source>
</reference>
<evidence type="ECO:0000313" key="2">
    <source>
        <dbReference type="Proteomes" id="UP000587477"/>
    </source>
</evidence>
<proteinExistence type="predicted"/>
<name>A0A411A505_BACVE</name>
<dbReference type="Proteomes" id="UP000587477">
    <property type="component" value="Chromosome"/>
</dbReference>
<gene>
    <name evidence="1" type="ORF">BACVE_000411</name>
</gene>
<dbReference type="RefSeq" id="WP_017417548.1">
    <property type="nucleotide sequence ID" value="NZ_BDDG01000003.1"/>
</dbReference>
<protein>
    <submittedName>
        <fullName evidence="1">Uncharacterized protein</fullName>
    </submittedName>
</protein>
<organism evidence="1 2">
    <name type="scientific">Bacillus velezensis</name>
    <dbReference type="NCBI Taxonomy" id="492670"/>
    <lineage>
        <taxon>Bacteria</taxon>
        <taxon>Bacillati</taxon>
        <taxon>Bacillota</taxon>
        <taxon>Bacilli</taxon>
        <taxon>Bacillales</taxon>
        <taxon>Bacillaceae</taxon>
        <taxon>Bacillus</taxon>
        <taxon>Bacillus amyloliquefaciens group</taxon>
    </lineage>
</organism>
<dbReference type="EMBL" id="CP063687">
    <property type="protein sequence ID" value="QOY25483.1"/>
    <property type="molecule type" value="Genomic_DNA"/>
</dbReference>
<evidence type="ECO:0000313" key="1">
    <source>
        <dbReference type="EMBL" id="QOY25483.1"/>
    </source>
</evidence>
<dbReference type="AlphaFoldDB" id="A0A411A505"/>